<dbReference type="SUPFAM" id="SSF52540">
    <property type="entry name" value="P-loop containing nucleoside triphosphate hydrolases"/>
    <property type="match status" value="1"/>
</dbReference>
<evidence type="ECO:0000256" key="6">
    <source>
        <dbReference type="ARBA" id="ARBA00022448"/>
    </source>
</evidence>
<dbReference type="AlphaFoldDB" id="A0A6M2DIG7"/>
<dbReference type="Pfam" id="PF01712">
    <property type="entry name" value="dNK"/>
    <property type="match status" value="1"/>
</dbReference>
<evidence type="ECO:0000256" key="3">
    <source>
        <dbReference type="ARBA" id="ARBA00004305"/>
    </source>
</evidence>
<evidence type="ECO:0000256" key="8">
    <source>
        <dbReference type="ARBA" id="ARBA00022660"/>
    </source>
</evidence>
<comment type="cofactor">
    <cofactor evidence="1 13">
        <name>FAD</name>
        <dbReference type="ChEBI" id="CHEBI:57692"/>
    </cofactor>
</comment>
<dbReference type="PANTHER" id="PTHR10513">
    <property type="entry name" value="DEOXYNUCLEOSIDE KINASE"/>
    <property type="match status" value="1"/>
</dbReference>
<evidence type="ECO:0000256" key="7">
    <source>
        <dbReference type="ARBA" id="ARBA00022630"/>
    </source>
</evidence>
<sequence length="390" mass="45384">MANIYQLGLGRFVIKSNKFLNPKCVGIISTCNISGKEMRVAYPIERLPPYDYKKKGYSFFRALFDHTTKRFNDNSKLITVEGPAAVGKTAFAKALAEDLDMKYFPAVTMDHYYINDYGFDQRLLDPKLPESCRSMDVSTFHKDPHHRRVAGMQIILYMKKYEQYLEGLAHLLNTGQGVVLERTCFSDFVFLETMHKHGYVSQNARNAYFDIRGNTITELMHPHLVIYLDCPVSGVLEKIKARNDTDEANSKVYTTQYLKDFENAYKQSFLKDISVHSELLVYDWSKCGEVEVVVEDIERIDFDKYVQDDKKWKDWNDKMKEWDWNNARMLYTDKMYLMPYFNVPVLDCPELIIPAEDVVVMEKVFLDAPGERFEKGFNKDMGDTGLLTKT</sequence>
<dbReference type="PIRSF" id="PIRSF000543">
    <property type="entry name" value="NADH_UQ_42KD"/>
    <property type="match status" value="1"/>
</dbReference>
<keyword evidence="12 13" id="KW-0496">Mitochondrion</keyword>
<dbReference type="GO" id="GO:0006120">
    <property type="term" value="P:mitochondrial electron transport, NADH to ubiquinone"/>
    <property type="evidence" value="ECO:0007669"/>
    <property type="project" value="InterPro"/>
</dbReference>
<dbReference type="PANTHER" id="PTHR10513:SF15">
    <property type="entry name" value="NADH DEHYDROGENASE [UBIQUINONE] 1 ALPHA SUBCOMPLEX SUBUNIT 10, MITOCHONDRIAL"/>
    <property type="match status" value="1"/>
</dbReference>
<keyword evidence="8 13" id="KW-0679">Respiratory chain</keyword>
<feature type="domain" description="Deoxynucleoside kinase" evidence="14">
    <location>
        <begin position="78"/>
        <end position="311"/>
    </location>
</feature>
<evidence type="ECO:0000256" key="4">
    <source>
        <dbReference type="ARBA" id="ARBA00008606"/>
    </source>
</evidence>
<dbReference type="InterPro" id="IPR015828">
    <property type="entry name" value="NDUFA10"/>
</dbReference>
<evidence type="ECO:0000256" key="11">
    <source>
        <dbReference type="ARBA" id="ARBA00022982"/>
    </source>
</evidence>
<evidence type="ECO:0000259" key="14">
    <source>
        <dbReference type="Pfam" id="PF01712"/>
    </source>
</evidence>
<evidence type="ECO:0000256" key="13">
    <source>
        <dbReference type="PIRNR" id="PIRNR000543"/>
    </source>
</evidence>
<dbReference type="Gene3D" id="3.40.50.300">
    <property type="entry name" value="P-loop containing nucleotide triphosphate hydrolases"/>
    <property type="match status" value="1"/>
</dbReference>
<accession>A0A6M2DIG7</accession>
<evidence type="ECO:0000256" key="1">
    <source>
        <dbReference type="ARBA" id="ARBA00001974"/>
    </source>
</evidence>
<dbReference type="InterPro" id="IPR027417">
    <property type="entry name" value="P-loop_NTPase"/>
</dbReference>
<keyword evidence="11 13" id="KW-0249">Electron transport</keyword>
<keyword evidence="10" id="KW-0809">Transit peptide</keyword>
<dbReference type="InterPro" id="IPR050566">
    <property type="entry name" value="Deoxyribonucleoside_kinase"/>
</dbReference>
<keyword evidence="15" id="KW-0830">Ubiquinone</keyword>
<keyword evidence="9 13" id="KW-0274">FAD</keyword>
<proteinExistence type="inferred from homology"/>
<keyword evidence="6 13" id="KW-0813">Transport</keyword>
<comment type="similarity">
    <text evidence="4 13">Belongs to the complex I NDUFA10 subunit family.</text>
</comment>
<evidence type="ECO:0000256" key="10">
    <source>
        <dbReference type="ARBA" id="ARBA00022946"/>
    </source>
</evidence>
<dbReference type="EMBL" id="GIIL01001125">
    <property type="protein sequence ID" value="NOV44851.1"/>
    <property type="molecule type" value="Transcribed_RNA"/>
</dbReference>
<dbReference type="InterPro" id="IPR031314">
    <property type="entry name" value="DNK_dom"/>
</dbReference>
<comment type="function">
    <text evidence="2 13">Accessory subunit of the mitochondrial membrane respiratory chain NADH dehydrogenase (Complex I), that is believed not to be involved in catalysis. Complex I functions in the transfer of electrons from NADH to the respiratory chain. The immediate electron acceptor for the enzyme is believed to be ubiquinone.</text>
</comment>
<name>A0A6M2DIG7_XENCH</name>
<evidence type="ECO:0000313" key="15">
    <source>
        <dbReference type="EMBL" id="NOV44851.1"/>
    </source>
</evidence>
<evidence type="ECO:0000256" key="2">
    <source>
        <dbReference type="ARBA" id="ARBA00003195"/>
    </source>
</evidence>
<reference evidence="15" key="1">
    <citation type="submission" date="2020-03" db="EMBL/GenBank/DDBJ databases">
        <title>Transcriptomic Profiling of the Digestive Tract of the Rat Flea, Xenopsylla cheopis, Following Blood Feeding and Infection with Yersinia pestis.</title>
        <authorList>
            <person name="Bland D.M."/>
            <person name="Martens C.A."/>
            <person name="Virtaneva K."/>
            <person name="Kanakabandi K."/>
            <person name="Long D."/>
            <person name="Rosenke R."/>
            <person name="Saturday G.A."/>
            <person name="Hoyt F.H."/>
            <person name="Bruno D.P."/>
            <person name="Ribeiro J.M.C."/>
            <person name="Hinnebusch J."/>
        </authorList>
    </citation>
    <scope>NUCLEOTIDE SEQUENCE</scope>
</reference>
<organism evidence="15">
    <name type="scientific">Xenopsylla cheopis</name>
    <name type="common">Oriental rat flea</name>
    <name type="synonym">Pulex cheopis</name>
    <dbReference type="NCBI Taxonomy" id="163159"/>
    <lineage>
        <taxon>Eukaryota</taxon>
        <taxon>Metazoa</taxon>
        <taxon>Ecdysozoa</taxon>
        <taxon>Arthropoda</taxon>
        <taxon>Hexapoda</taxon>
        <taxon>Insecta</taxon>
        <taxon>Pterygota</taxon>
        <taxon>Neoptera</taxon>
        <taxon>Endopterygota</taxon>
        <taxon>Siphonaptera</taxon>
        <taxon>Pulicidae</taxon>
        <taxon>Xenopsyllinae</taxon>
        <taxon>Xenopsylla</taxon>
    </lineage>
</organism>
<evidence type="ECO:0000256" key="9">
    <source>
        <dbReference type="ARBA" id="ARBA00022827"/>
    </source>
</evidence>
<keyword evidence="7 13" id="KW-0285">Flavoprotein</keyword>
<dbReference type="GO" id="GO:0005759">
    <property type="term" value="C:mitochondrial matrix"/>
    <property type="evidence" value="ECO:0007669"/>
    <property type="project" value="UniProtKB-SubCell"/>
</dbReference>
<evidence type="ECO:0000256" key="5">
    <source>
        <dbReference type="ARBA" id="ARBA00017279"/>
    </source>
</evidence>
<evidence type="ECO:0000256" key="12">
    <source>
        <dbReference type="ARBA" id="ARBA00023128"/>
    </source>
</evidence>
<protein>
    <recommendedName>
        <fullName evidence="5 13">NADH dehydrogenase [ubiquinone] 1 alpha subcomplex subunit 10, mitochondrial</fullName>
    </recommendedName>
</protein>
<comment type="subcellular location">
    <subcellularLocation>
        <location evidence="3 13">Mitochondrion matrix</location>
    </subcellularLocation>
</comment>